<organism evidence="1 2">
    <name type="scientific">Vibrio phage phi50-12</name>
    <dbReference type="NCBI Taxonomy" id="2654972"/>
    <lineage>
        <taxon>Viruses</taxon>
        <taxon>Duplodnaviria</taxon>
        <taxon>Heunggongvirae</taxon>
        <taxon>Uroviricota</taxon>
        <taxon>Caudoviricetes</taxon>
        <taxon>Schitoviridae</taxon>
        <taxon>Penintadodekavirus</taxon>
        <taxon>Penintadodekavirus 5012</taxon>
    </lineage>
</organism>
<accession>A0A5P8PRG5</accession>
<evidence type="ECO:0000313" key="1">
    <source>
        <dbReference type="EMBL" id="QFR59856.1"/>
    </source>
</evidence>
<dbReference type="EMBL" id="MN584918">
    <property type="protein sequence ID" value="QFR59856.1"/>
    <property type="molecule type" value="Genomic_DNA"/>
</dbReference>
<dbReference type="Proteomes" id="UP000325783">
    <property type="component" value="Segment"/>
</dbReference>
<proteinExistence type="predicted"/>
<gene>
    <name evidence="1" type="ORF">VOWphi5012_072</name>
</gene>
<name>A0A5P8PRG5_9CAUD</name>
<evidence type="ECO:0000313" key="2">
    <source>
        <dbReference type="Proteomes" id="UP000325783"/>
    </source>
</evidence>
<keyword evidence="2" id="KW-1185">Reference proteome</keyword>
<sequence length="99" mass="11417">MRYFKAIVKLKSKSKDVQAFIKINDLEITKPITLIVEKYQEGDHYINKAENTNFKWPDNVTALALNHAYDEFEIILKGKELDTIELGELLHGKVLPSNN</sequence>
<protein>
    <submittedName>
        <fullName evidence="1">Uncharacterized protein</fullName>
    </submittedName>
</protein>
<reference evidence="1 2" key="1">
    <citation type="submission" date="2019-10" db="EMBL/GenBank/DDBJ databases">
        <authorList>
            <person name="Lin L.C."/>
        </authorList>
    </citation>
    <scope>NUCLEOTIDE SEQUENCE [LARGE SCALE GENOMIC DNA]</scope>
</reference>